<evidence type="ECO:0000256" key="2">
    <source>
        <dbReference type="ARBA" id="ARBA00022729"/>
    </source>
</evidence>
<feature type="non-terminal residue" evidence="9">
    <location>
        <position position="1"/>
    </location>
</feature>
<keyword evidence="4" id="KW-0325">Glycoprotein</keyword>
<dbReference type="CDD" id="cd14752">
    <property type="entry name" value="GH31_N"/>
    <property type="match status" value="1"/>
</dbReference>
<comment type="caution">
    <text evidence="9">The sequence shown here is derived from an EMBL/GenBank/DDBJ whole genome shotgun (WGS) entry which is preliminary data.</text>
</comment>
<evidence type="ECO:0000256" key="1">
    <source>
        <dbReference type="ARBA" id="ARBA00007806"/>
    </source>
</evidence>
<evidence type="ECO:0000256" key="4">
    <source>
        <dbReference type="ARBA" id="ARBA00023180"/>
    </source>
</evidence>
<evidence type="ECO:0000313" key="9">
    <source>
        <dbReference type="EMBL" id="CAK0823303.1"/>
    </source>
</evidence>
<dbReference type="Proteomes" id="UP001189429">
    <property type="component" value="Unassembled WGS sequence"/>
</dbReference>
<comment type="similarity">
    <text evidence="1 6">Belongs to the glycosyl hydrolase 31 family.</text>
</comment>
<evidence type="ECO:0000256" key="5">
    <source>
        <dbReference type="ARBA" id="ARBA00023295"/>
    </source>
</evidence>
<evidence type="ECO:0000259" key="8">
    <source>
        <dbReference type="Pfam" id="PF01055"/>
    </source>
</evidence>
<feature type="domain" description="Glycoside hydrolase family 31 TIM barrel" evidence="8">
    <location>
        <begin position="90"/>
        <end position="230"/>
    </location>
</feature>
<evidence type="ECO:0000256" key="3">
    <source>
        <dbReference type="ARBA" id="ARBA00022801"/>
    </source>
</evidence>
<evidence type="ECO:0000256" key="7">
    <source>
        <dbReference type="SAM" id="MobiDB-lite"/>
    </source>
</evidence>
<keyword evidence="5 6" id="KW-0326">Glycosidase</keyword>
<dbReference type="Pfam" id="PF01055">
    <property type="entry name" value="Glyco_hydro_31_2nd"/>
    <property type="match status" value="1"/>
</dbReference>
<reference evidence="9" key="1">
    <citation type="submission" date="2023-10" db="EMBL/GenBank/DDBJ databases">
        <authorList>
            <person name="Chen Y."/>
            <person name="Shah S."/>
            <person name="Dougan E. K."/>
            <person name="Thang M."/>
            <person name="Chan C."/>
        </authorList>
    </citation>
    <scope>NUCLEOTIDE SEQUENCE [LARGE SCALE GENOMIC DNA]</scope>
</reference>
<sequence>VPMALYGAVPLVTAVHRWADGAAASGFFFCNPSEGFVKVDGPDSGFFGGSPDTRSWWVFESGIIDTFLFAGPTAAAVMQQYHTVTGWGRLPPFSTLGKHQSRWNYVDVDDSIGVNKKFDQHDIPYDVLWLDIEHTDGKKYFTWHPTHFAKPDELLGALEQSKRKLVTIVDPHIKRESGYDVFETIKKMDLFTKTSAGVQYDGWCWPGTSFYPDFCNPAMRDQWAKFFAMDYYPHNSSDCSSTKAIFGAYTDEYTVSEGSLDGPSPLKQDKSRTSLEVLSMADDGFKSADGWAQWHINEAEFAVDNSGSTFIKNYKDFDGVLSDNREAFLKAERAQEQRLALWRTATDSVISIVGGEQVNINGSKYVGSVESNSDQVLEGDEGSTKSSLVLRRGMNGEESRGEDIEDEESTQAGSIRCLEMVAEAGRQGWLLPVNEDQGGKNGKVAVREDEFS</sequence>
<gene>
    <name evidence="9" type="ORF">PCOR1329_LOCUS24075</name>
</gene>
<feature type="region of interest" description="Disordered" evidence="7">
    <location>
        <begin position="429"/>
        <end position="452"/>
    </location>
</feature>
<dbReference type="PANTHER" id="PTHR22762">
    <property type="entry name" value="ALPHA-GLUCOSIDASE"/>
    <property type="match status" value="1"/>
</dbReference>
<accession>A0ABN9RVC9</accession>
<dbReference type="PANTHER" id="PTHR22762:SF54">
    <property type="entry name" value="BCDNA.GH04962"/>
    <property type="match status" value="1"/>
</dbReference>
<protein>
    <recommendedName>
        <fullName evidence="8">Glycoside hydrolase family 31 TIM barrel domain-containing protein</fullName>
    </recommendedName>
</protein>
<keyword evidence="10" id="KW-1185">Reference proteome</keyword>
<dbReference type="InterPro" id="IPR017853">
    <property type="entry name" value="GH"/>
</dbReference>
<dbReference type="Gene3D" id="3.20.20.80">
    <property type="entry name" value="Glycosidases"/>
    <property type="match status" value="1"/>
</dbReference>
<dbReference type="EMBL" id="CAUYUJ010008236">
    <property type="protein sequence ID" value="CAK0823303.1"/>
    <property type="molecule type" value="Genomic_DNA"/>
</dbReference>
<keyword evidence="2" id="KW-0732">Signal</keyword>
<organism evidence="9 10">
    <name type="scientific">Prorocentrum cordatum</name>
    <dbReference type="NCBI Taxonomy" id="2364126"/>
    <lineage>
        <taxon>Eukaryota</taxon>
        <taxon>Sar</taxon>
        <taxon>Alveolata</taxon>
        <taxon>Dinophyceae</taxon>
        <taxon>Prorocentrales</taxon>
        <taxon>Prorocentraceae</taxon>
        <taxon>Prorocentrum</taxon>
    </lineage>
</organism>
<dbReference type="SUPFAM" id="SSF51445">
    <property type="entry name" value="(Trans)glycosidases"/>
    <property type="match status" value="1"/>
</dbReference>
<dbReference type="InterPro" id="IPR000322">
    <property type="entry name" value="Glyco_hydro_31_TIM"/>
</dbReference>
<feature type="region of interest" description="Disordered" evidence="7">
    <location>
        <begin position="371"/>
        <end position="413"/>
    </location>
</feature>
<proteinExistence type="inferred from homology"/>
<evidence type="ECO:0000256" key="6">
    <source>
        <dbReference type="RuleBase" id="RU361185"/>
    </source>
</evidence>
<keyword evidence="3 6" id="KW-0378">Hydrolase</keyword>
<dbReference type="Gene3D" id="2.60.40.1760">
    <property type="entry name" value="glycosyl hydrolase (family 31)"/>
    <property type="match status" value="1"/>
</dbReference>
<evidence type="ECO:0000313" key="10">
    <source>
        <dbReference type="Proteomes" id="UP001189429"/>
    </source>
</evidence>
<name>A0ABN9RVC9_9DINO</name>